<accession>A0ABX7B366</accession>
<evidence type="ECO:0000256" key="1">
    <source>
        <dbReference type="SAM" id="MobiDB-lite"/>
    </source>
</evidence>
<dbReference type="EMBL" id="CP067420">
    <property type="protein sequence ID" value="QQP88579.1"/>
    <property type="molecule type" value="Genomic_DNA"/>
</dbReference>
<dbReference type="Proteomes" id="UP000595197">
    <property type="component" value="Chromosome"/>
</dbReference>
<protein>
    <submittedName>
        <fullName evidence="2">Uncharacterized protein</fullName>
    </submittedName>
</protein>
<dbReference type="RefSeq" id="WP_201073664.1">
    <property type="nucleotide sequence ID" value="NZ_CP067420.1"/>
</dbReference>
<proteinExistence type="predicted"/>
<name>A0ABX7B366_9PROT</name>
<evidence type="ECO:0000313" key="2">
    <source>
        <dbReference type="EMBL" id="QQP88579.1"/>
    </source>
</evidence>
<sequence>MGGIANVALQALPVISSAQRVVSGFSSASDARKAAEAEARRRAEELEFEKQKEANRQRELADRKRHADEVLRETHALQTRKLLQDQEAAAEAQRADIETRRAQIQASAAADEAARREALRRAVGRTRTSLGTRGGGTSDGSGEAVLLGLVSRTDADSRSAQAIERLRGQALSREAEDTRRRNLLDQSQLAERQRLELFGNAY</sequence>
<evidence type="ECO:0000313" key="3">
    <source>
        <dbReference type="Proteomes" id="UP000595197"/>
    </source>
</evidence>
<keyword evidence="3" id="KW-1185">Reference proteome</keyword>
<reference evidence="2" key="1">
    <citation type="submission" date="2021-02" db="EMBL/GenBank/DDBJ databases">
        <title>Skermanella TT6 skin isolate.</title>
        <authorList>
            <person name="Lee K."/>
            <person name="Ganzorig M."/>
        </authorList>
    </citation>
    <scope>NUCLEOTIDE SEQUENCE</scope>
    <source>
        <strain evidence="2">TT6</strain>
    </source>
</reference>
<gene>
    <name evidence="2" type="ORF">IGS68_21515</name>
</gene>
<organism evidence="2 3">
    <name type="scientific">Skermanella cutis</name>
    <dbReference type="NCBI Taxonomy" id="2775420"/>
    <lineage>
        <taxon>Bacteria</taxon>
        <taxon>Pseudomonadati</taxon>
        <taxon>Pseudomonadota</taxon>
        <taxon>Alphaproteobacteria</taxon>
        <taxon>Rhodospirillales</taxon>
        <taxon>Azospirillaceae</taxon>
        <taxon>Skermanella</taxon>
    </lineage>
</organism>
<feature type="region of interest" description="Disordered" evidence="1">
    <location>
        <begin position="43"/>
        <end position="67"/>
    </location>
</feature>